<accession>A0A2T9J7H4</accession>
<protein>
    <submittedName>
        <fullName evidence="8">Conjugal transfer protein TrbI</fullName>
    </submittedName>
</protein>
<evidence type="ECO:0000313" key="9">
    <source>
        <dbReference type="Proteomes" id="UP000244913"/>
    </source>
</evidence>
<feature type="region of interest" description="Disordered" evidence="6">
    <location>
        <begin position="58"/>
        <end position="133"/>
    </location>
</feature>
<evidence type="ECO:0000256" key="4">
    <source>
        <dbReference type="ARBA" id="ARBA00022989"/>
    </source>
</evidence>
<keyword evidence="5 7" id="KW-0472">Membrane</keyword>
<gene>
    <name evidence="8" type="ORF">DDF65_16240</name>
</gene>
<dbReference type="EMBL" id="QDKP01000049">
    <property type="protein sequence ID" value="PVM77480.1"/>
    <property type="molecule type" value="Genomic_DNA"/>
</dbReference>
<evidence type="ECO:0000256" key="7">
    <source>
        <dbReference type="SAM" id="Phobius"/>
    </source>
</evidence>
<dbReference type="AlphaFoldDB" id="A0A2T9J7H4"/>
<organism evidence="8 9">
    <name type="scientific">Caulobacter radicis</name>
    <dbReference type="NCBI Taxonomy" id="2172650"/>
    <lineage>
        <taxon>Bacteria</taxon>
        <taxon>Pseudomonadati</taxon>
        <taxon>Pseudomonadota</taxon>
        <taxon>Alphaproteobacteria</taxon>
        <taxon>Caulobacterales</taxon>
        <taxon>Caulobacteraceae</taxon>
        <taxon>Caulobacter</taxon>
    </lineage>
</organism>
<reference evidence="8 9" key="1">
    <citation type="submission" date="2018-04" db="EMBL/GenBank/DDBJ databases">
        <title>The genome sequence of Caulobacter sp. 736.</title>
        <authorList>
            <person name="Gao J."/>
            <person name="Sun J."/>
        </authorList>
    </citation>
    <scope>NUCLEOTIDE SEQUENCE [LARGE SCALE GENOMIC DNA]</scope>
    <source>
        <strain evidence="8 9">736</strain>
    </source>
</reference>
<evidence type="ECO:0000256" key="5">
    <source>
        <dbReference type="ARBA" id="ARBA00023136"/>
    </source>
</evidence>
<comment type="caution">
    <text evidence="8">The sequence shown here is derived from an EMBL/GenBank/DDBJ whole genome shotgun (WGS) entry which is preliminary data.</text>
</comment>
<comment type="similarity">
    <text evidence="2">Belongs to the TrbI/VirB10 family.</text>
</comment>
<feature type="transmembrane region" description="Helical" evidence="7">
    <location>
        <begin position="36"/>
        <end position="55"/>
    </location>
</feature>
<sequence length="386" mass="39630">MSTPSNRVDQQQAQIAKALRLRGPNTPVARVSRKTLMVVGAALSLALAAAVGWSLTERAPKPAPEPPSSPPPPPAERISSLPKDYLTRGDPPKLGPPLPGDLGRPILSAQGAQGAQGAGGAGFTPDQATRTAGRDLGLDPALAARQAERQAARASAIFLQVRAEPASSSAPALEVKSMSTPGADDRAVSPERLQAPGSPYILQAGSIIPAALITGLRSDVPGLAIAQVTDDVHDSLGGGYLLIPAGSKLIGTYATTTSSGQSRLGVAWTRLILPSGRSILLDKLPASDAQGMAGLQDGVDRHWRAVWSAAGLSTVLSIGAQAGAADEDDLSRAIRRAVSGVVSDVGQQAVGRNLALAPTLKIRPGTPLRILLSRDLVLEPYAGDAR</sequence>
<keyword evidence="4 7" id="KW-1133">Transmembrane helix</keyword>
<dbReference type="Gene3D" id="2.40.128.260">
    <property type="entry name" value="Type IV secretion system, VirB10/TraB/TrbI"/>
    <property type="match status" value="1"/>
</dbReference>
<dbReference type="InterPro" id="IPR005498">
    <property type="entry name" value="T4SS_VirB10/TraB/TrbI"/>
</dbReference>
<dbReference type="RefSeq" id="WP_116568688.1">
    <property type="nucleotide sequence ID" value="NZ_QDKP01000049.1"/>
</dbReference>
<name>A0A2T9J7H4_9CAUL</name>
<proteinExistence type="inferred from homology"/>
<feature type="compositionally biased region" description="Low complexity" evidence="6">
    <location>
        <begin position="100"/>
        <end position="113"/>
    </location>
</feature>
<keyword evidence="3 7" id="KW-0812">Transmembrane</keyword>
<evidence type="ECO:0000256" key="6">
    <source>
        <dbReference type="SAM" id="MobiDB-lite"/>
    </source>
</evidence>
<evidence type="ECO:0000256" key="2">
    <source>
        <dbReference type="ARBA" id="ARBA00010265"/>
    </source>
</evidence>
<dbReference type="Proteomes" id="UP000244913">
    <property type="component" value="Unassembled WGS sequence"/>
</dbReference>
<keyword evidence="9" id="KW-1185">Reference proteome</keyword>
<dbReference type="GO" id="GO:0016020">
    <property type="term" value="C:membrane"/>
    <property type="evidence" value="ECO:0007669"/>
    <property type="project" value="UniProtKB-SubCell"/>
</dbReference>
<evidence type="ECO:0000256" key="3">
    <source>
        <dbReference type="ARBA" id="ARBA00022692"/>
    </source>
</evidence>
<evidence type="ECO:0000256" key="1">
    <source>
        <dbReference type="ARBA" id="ARBA00004167"/>
    </source>
</evidence>
<evidence type="ECO:0000313" key="8">
    <source>
        <dbReference type="EMBL" id="PVM77480.1"/>
    </source>
</evidence>
<dbReference type="Pfam" id="PF03743">
    <property type="entry name" value="TrbI"/>
    <property type="match status" value="1"/>
</dbReference>
<dbReference type="CDD" id="cd16429">
    <property type="entry name" value="VirB10"/>
    <property type="match status" value="1"/>
</dbReference>
<comment type="subcellular location">
    <subcellularLocation>
        <location evidence="1">Membrane</location>
        <topology evidence="1">Single-pass membrane protein</topology>
    </subcellularLocation>
</comment>
<feature type="compositionally biased region" description="Pro residues" evidence="6">
    <location>
        <begin position="61"/>
        <end position="75"/>
    </location>
</feature>
<dbReference type="InterPro" id="IPR042217">
    <property type="entry name" value="T4SS_VirB10/TrbI"/>
</dbReference>